<gene>
    <name evidence="1" type="ORF">SSLN_LOCUS18651</name>
</gene>
<organism evidence="3">
    <name type="scientific">Schistocephalus solidus</name>
    <name type="common">Tapeworm</name>
    <dbReference type="NCBI Taxonomy" id="70667"/>
    <lineage>
        <taxon>Eukaryota</taxon>
        <taxon>Metazoa</taxon>
        <taxon>Spiralia</taxon>
        <taxon>Lophotrochozoa</taxon>
        <taxon>Platyhelminthes</taxon>
        <taxon>Cestoda</taxon>
        <taxon>Eucestoda</taxon>
        <taxon>Diphyllobothriidea</taxon>
        <taxon>Diphyllobothriidae</taxon>
        <taxon>Schistocephalus</taxon>
    </lineage>
</organism>
<name>A0A183TQA3_SCHSO</name>
<dbReference type="EMBL" id="UYSU01044926">
    <property type="protein sequence ID" value="VDM05037.1"/>
    <property type="molecule type" value="Genomic_DNA"/>
</dbReference>
<keyword evidence="2" id="KW-1185">Reference proteome</keyword>
<dbReference type="AlphaFoldDB" id="A0A183TQA3"/>
<evidence type="ECO:0000313" key="3">
    <source>
        <dbReference type="WBParaSite" id="SSLN_0001935601-mRNA-1"/>
    </source>
</evidence>
<dbReference type="OrthoDB" id="6242354at2759"/>
<evidence type="ECO:0000313" key="2">
    <source>
        <dbReference type="Proteomes" id="UP000275846"/>
    </source>
</evidence>
<evidence type="ECO:0000313" key="1">
    <source>
        <dbReference type="EMBL" id="VDM05037.1"/>
    </source>
</evidence>
<reference evidence="3" key="1">
    <citation type="submission" date="2016-06" db="UniProtKB">
        <authorList>
            <consortium name="WormBaseParasite"/>
        </authorList>
    </citation>
    <scope>IDENTIFICATION</scope>
</reference>
<proteinExistence type="predicted"/>
<dbReference type="Proteomes" id="UP000275846">
    <property type="component" value="Unassembled WGS sequence"/>
</dbReference>
<accession>A0A183TQA3</accession>
<reference evidence="1 2" key="2">
    <citation type="submission" date="2018-11" db="EMBL/GenBank/DDBJ databases">
        <authorList>
            <consortium name="Pathogen Informatics"/>
        </authorList>
    </citation>
    <scope>NUCLEOTIDE SEQUENCE [LARGE SCALE GENOMIC DNA]</scope>
    <source>
        <strain evidence="1 2">NST_G2</strain>
    </source>
</reference>
<protein>
    <submittedName>
        <fullName evidence="1 3">Uncharacterized protein</fullName>
    </submittedName>
</protein>
<dbReference type="WBParaSite" id="SSLN_0001935601-mRNA-1">
    <property type="protein sequence ID" value="SSLN_0001935601-mRNA-1"/>
    <property type="gene ID" value="SSLN_0001935601"/>
</dbReference>
<sequence length="80" mass="9274">MLQQRLKLMEALTVKLSNSSMGQSNITYGSQSIDHTAGSITEFLYDPQVIINFYSWYKRSIWLLRTMRLLLRKQGPAYGN</sequence>